<accession>A0A9E7UCQ2</accession>
<sequence>MASLVRSVVLAFWVSPACAPMLSLFPPATGPGVLGQLLVALCLGVLLEHRTDHGEGRVFAFALTTLGAFLLVGLAAGYGVNEPPAPAAVVVVCWLFGLSVGYTVWLGDGLTRLRGRLERGSTDG</sequence>
<organism evidence="2 3">
    <name type="scientific">Salinirubellus salinus</name>
    <dbReference type="NCBI Taxonomy" id="1364945"/>
    <lineage>
        <taxon>Archaea</taxon>
        <taxon>Methanobacteriati</taxon>
        <taxon>Methanobacteriota</taxon>
        <taxon>Stenosarchaea group</taxon>
        <taxon>Halobacteria</taxon>
        <taxon>Halobacteriales</taxon>
        <taxon>Natronomonadaceae</taxon>
        <taxon>Salinirubellus</taxon>
    </lineage>
</organism>
<gene>
    <name evidence="2" type="ORF">N0B31_09485</name>
</gene>
<feature type="transmembrane region" description="Helical" evidence="1">
    <location>
        <begin position="59"/>
        <end position="79"/>
    </location>
</feature>
<keyword evidence="3" id="KW-1185">Reference proteome</keyword>
<reference evidence="2" key="1">
    <citation type="submission" date="2022-09" db="EMBL/GenBank/DDBJ databases">
        <title>Diverse halophilic archaea isolated from saline environments.</title>
        <authorList>
            <person name="Cui H.-L."/>
        </authorList>
    </citation>
    <scope>NUCLEOTIDE SEQUENCE</scope>
    <source>
        <strain evidence="2">ZS-35-S2</strain>
    </source>
</reference>
<keyword evidence="1" id="KW-1133">Transmembrane helix</keyword>
<dbReference type="KEGG" id="ssai:N0B31_09485"/>
<protein>
    <submittedName>
        <fullName evidence="2">Uncharacterized protein</fullName>
    </submittedName>
</protein>
<dbReference type="EMBL" id="CP104003">
    <property type="protein sequence ID" value="UWM56507.1"/>
    <property type="molecule type" value="Genomic_DNA"/>
</dbReference>
<name>A0A9E7UCQ2_9EURY</name>
<dbReference type="GeneID" id="74942653"/>
<dbReference type="AlphaFoldDB" id="A0A9E7UCQ2"/>
<dbReference type="Proteomes" id="UP001057580">
    <property type="component" value="Chromosome"/>
</dbReference>
<feature type="transmembrane region" description="Helical" evidence="1">
    <location>
        <begin position="85"/>
        <end position="106"/>
    </location>
</feature>
<feature type="transmembrane region" description="Helical" evidence="1">
    <location>
        <begin position="28"/>
        <end position="47"/>
    </location>
</feature>
<keyword evidence="1" id="KW-0812">Transmembrane</keyword>
<evidence type="ECO:0000313" key="3">
    <source>
        <dbReference type="Proteomes" id="UP001057580"/>
    </source>
</evidence>
<proteinExistence type="predicted"/>
<evidence type="ECO:0000313" key="2">
    <source>
        <dbReference type="EMBL" id="UWM56507.1"/>
    </source>
</evidence>
<evidence type="ECO:0000256" key="1">
    <source>
        <dbReference type="SAM" id="Phobius"/>
    </source>
</evidence>
<dbReference type="RefSeq" id="WP_260643621.1">
    <property type="nucleotide sequence ID" value="NZ_CP104003.1"/>
</dbReference>
<keyword evidence="1" id="KW-0472">Membrane</keyword>